<proteinExistence type="predicted"/>
<evidence type="ECO:0000313" key="2">
    <source>
        <dbReference type="EnsemblMetazoa" id="XP_019849960.1"/>
    </source>
</evidence>
<protein>
    <submittedName>
        <fullName evidence="2">Uncharacterized protein</fullName>
    </submittedName>
</protein>
<dbReference type="Proteomes" id="UP000007879">
    <property type="component" value="Unassembled WGS sequence"/>
</dbReference>
<reference evidence="2" key="2">
    <citation type="submission" date="2024-06" db="UniProtKB">
        <authorList>
            <consortium name="EnsemblMetazoa"/>
        </authorList>
    </citation>
    <scope>IDENTIFICATION</scope>
</reference>
<dbReference type="GeneID" id="109580845"/>
<evidence type="ECO:0000313" key="3">
    <source>
        <dbReference type="Proteomes" id="UP000007879"/>
    </source>
</evidence>
<feature type="compositionally biased region" description="Basic and acidic residues" evidence="1">
    <location>
        <begin position="1"/>
        <end position="12"/>
    </location>
</feature>
<organism evidence="2 3">
    <name type="scientific">Amphimedon queenslandica</name>
    <name type="common">Sponge</name>
    <dbReference type="NCBI Taxonomy" id="400682"/>
    <lineage>
        <taxon>Eukaryota</taxon>
        <taxon>Metazoa</taxon>
        <taxon>Porifera</taxon>
        <taxon>Demospongiae</taxon>
        <taxon>Heteroscleromorpha</taxon>
        <taxon>Haplosclerida</taxon>
        <taxon>Niphatidae</taxon>
        <taxon>Amphimedon</taxon>
    </lineage>
</organism>
<dbReference type="EnsemblMetazoa" id="XM_019994401.1">
    <property type="protein sequence ID" value="XP_019849960.1"/>
    <property type="gene ID" value="LOC109580845"/>
</dbReference>
<name>A0AAN0IYW0_AMPQE</name>
<dbReference type="AlphaFoldDB" id="A0AAN0IYW0"/>
<sequence length="107" mass="12475">MSQPRRTEKDDISTSMRTAAMKRSRTWKDPQQKKSKIGLSSYFEHLFLLNNLVKVPSIAASSYCRFTTFKNWLESSRFYLKDEMTIIGSVKVVDDITMHIPLNQTPR</sequence>
<dbReference type="KEGG" id="aqu:109580845"/>
<dbReference type="RefSeq" id="XP_019849960.1">
    <property type="nucleotide sequence ID" value="XM_019994401.1"/>
</dbReference>
<accession>A0AAN0IYW0</accession>
<feature type="region of interest" description="Disordered" evidence="1">
    <location>
        <begin position="1"/>
        <end position="34"/>
    </location>
</feature>
<keyword evidence="3" id="KW-1185">Reference proteome</keyword>
<reference evidence="3" key="1">
    <citation type="journal article" date="2010" name="Nature">
        <title>The Amphimedon queenslandica genome and the evolution of animal complexity.</title>
        <authorList>
            <person name="Srivastava M."/>
            <person name="Simakov O."/>
            <person name="Chapman J."/>
            <person name="Fahey B."/>
            <person name="Gauthier M.E."/>
            <person name="Mitros T."/>
            <person name="Richards G.S."/>
            <person name="Conaco C."/>
            <person name="Dacre M."/>
            <person name="Hellsten U."/>
            <person name="Larroux C."/>
            <person name="Putnam N.H."/>
            <person name="Stanke M."/>
            <person name="Adamska M."/>
            <person name="Darling A."/>
            <person name="Degnan S.M."/>
            <person name="Oakley T.H."/>
            <person name="Plachetzki D.C."/>
            <person name="Zhai Y."/>
            <person name="Adamski M."/>
            <person name="Calcino A."/>
            <person name="Cummins S.F."/>
            <person name="Goodstein D.M."/>
            <person name="Harris C."/>
            <person name="Jackson D.J."/>
            <person name="Leys S.P."/>
            <person name="Shu S."/>
            <person name="Woodcroft B.J."/>
            <person name="Vervoort M."/>
            <person name="Kosik K.S."/>
            <person name="Manning G."/>
            <person name="Degnan B.M."/>
            <person name="Rokhsar D.S."/>
        </authorList>
    </citation>
    <scope>NUCLEOTIDE SEQUENCE [LARGE SCALE GENOMIC DNA]</scope>
</reference>
<evidence type="ECO:0000256" key="1">
    <source>
        <dbReference type="SAM" id="MobiDB-lite"/>
    </source>
</evidence>